<feature type="compositionally biased region" description="Basic residues" evidence="1">
    <location>
        <begin position="573"/>
        <end position="585"/>
    </location>
</feature>
<dbReference type="Proteomes" id="UP000239563">
    <property type="component" value="Chromosome I"/>
</dbReference>
<feature type="region of interest" description="Disordered" evidence="1">
    <location>
        <begin position="1"/>
        <end position="169"/>
    </location>
</feature>
<name>A0A2N8U583_9BASI</name>
<feature type="compositionally biased region" description="Basic and acidic residues" evidence="1">
    <location>
        <begin position="537"/>
        <end position="555"/>
    </location>
</feature>
<evidence type="ECO:0000313" key="3">
    <source>
        <dbReference type="Proteomes" id="UP000239563"/>
    </source>
</evidence>
<feature type="compositionally biased region" description="Polar residues" evidence="1">
    <location>
        <begin position="119"/>
        <end position="129"/>
    </location>
</feature>
<feature type="region of interest" description="Disordered" evidence="1">
    <location>
        <begin position="341"/>
        <end position="594"/>
    </location>
</feature>
<dbReference type="EMBL" id="LT795054">
    <property type="protein sequence ID" value="SJX60175.1"/>
    <property type="molecule type" value="Genomic_DNA"/>
</dbReference>
<reference evidence="2 3" key="1">
    <citation type="submission" date="2017-02" db="EMBL/GenBank/DDBJ databases">
        <authorList>
            <person name="Peterson S.W."/>
        </authorList>
    </citation>
    <scope>NUCLEOTIDE SEQUENCE [LARGE SCALE GENOMIC DNA]</scope>
    <source>
        <strain evidence="2 3">SRS1_H2-8</strain>
    </source>
</reference>
<dbReference type="PROSITE" id="PS00018">
    <property type="entry name" value="EF_HAND_1"/>
    <property type="match status" value="1"/>
</dbReference>
<protein>
    <submittedName>
        <fullName evidence="2">Uncharacterized protein</fullName>
    </submittedName>
</protein>
<organism evidence="2 3">
    <name type="scientific">Sporisorium reilianum f. sp. reilianum</name>
    <dbReference type="NCBI Taxonomy" id="72559"/>
    <lineage>
        <taxon>Eukaryota</taxon>
        <taxon>Fungi</taxon>
        <taxon>Dikarya</taxon>
        <taxon>Basidiomycota</taxon>
        <taxon>Ustilaginomycotina</taxon>
        <taxon>Ustilaginomycetes</taxon>
        <taxon>Ustilaginales</taxon>
        <taxon>Ustilaginaceae</taxon>
        <taxon>Sporisorium</taxon>
    </lineage>
</organism>
<sequence>MPPGKHGLPGLSSHASGGWARSGLDRHAPPKQQATYGKRQTRPWLPVNNDALEAEPPLPARSGPALRGRPSDVPLPPRQRSHPQVVSNSSTTPSATCSPYATPSTTMMHEWESRGYDSVPSSREGQEQPTFLPLPREQHAPHPFSGSDAFAQSTRHADATTRTRTAPEGLRRHVLQTDDAHDSHDSLDAHVRHSIRETGKCWQDVRNRTTNVQEGIDKVLRLEEETRQQLQGLSTDQRFCNDACQVMLGSQQIVQVEMPRLREAVDCWFLLADHLLCVRASLQILNAVGDVQHSVDEGVNRIARGQQTCAGQTRDLVGSLRQDLERRDERDRECLRQLMRMQAQHPTGMVTPSSPMPSAAETTAGRRNDNDDGDGDGDGDITFGDLMDSLYPTQGLQDSSEEGSDEAQWRGDRPHTRQQTTRERRHQRAFQVRPSEIEEELQSRPSSSRPPPRRAQTNGRKRKASVPAKRAAASTGTGRASKRKPAESRKAFPLASEKSIDEQVIDEQIYEDIPQPSGRSSQARLRQAAGSRTKRARRDDYGKGENDDDSYRESESGPSTNRTAAATSSVAQRKTRQSTRARKQVQRYDGSNYR</sequence>
<feature type="compositionally biased region" description="Polar residues" evidence="1">
    <location>
        <begin position="556"/>
        <end position="572"/>
    </location>
</feature>
<dbReference type="InterPro" id="IPR018247">
    <property type="entry name" value="EF_Hand_1_Ca_BS"/>
</dbReference>
<accession>A0A2N8U583</accession>
<proteinExistence type="predicted"/>
<feature type="compositionally biased region" description="Polar residues" evidence="1">
    <location>
        <begin position="82"/>
        <end position="107"/>
    </location>
</feature>
<dbReference type="AlphaFoldDB" id="A0A2N8U583"/>
<gene>
    <name evidence="2" type="ORF">SRS1_11489</name>
</gene>
<evidence type="ECO:0000313" key="2">
    <source>
        <dbReference type="EMBL" id="SJX60175.1"/>
    </source>
</evidence>
<evidence type="ECO:0000256" key="1">
    <source>
        <dbReference type="SAM" id="MobiDB-lite"/>
    </source>
</evidence>